<accession>A0A5B7HQ70</accession>
<keyword evidence="1" id="KW-0732">Signal</keyword>
<comment type="caution">
    <text evidence="2">The sequence shown here is derived from an EMBL/GenBank/DDBJ whole genome shotgun (WGS) entry which is preliminary data.</text>
</comment>
<name>A0A5B7HQ70_PORTR</name>
<feature type="chain" id="PRO_5022957940" evidence="1">
    <location>
        <begin position="17"/>
        <end position="70"/>
    </location>
</feature>
<gene>
    <name evidence="2" type="ORF">E2C01_066115</name>
</gene>
<keyword evidence="3" id="KW-1185">Reference proteome</keyword>
<sequence>MELMGILMLNIATLHSLNDVARPTPLQCVEHNELETQASKPRPCRFTAQEDVRSALWAAGGAKARRRSGA</sequence>
<dbReference type="EMBL" id="VSRR010033630">
    <property type="protein sequence ID" value="MPC71825.1"/>
    <property type="molecule type" value="Genomic_DNA"/>
</dbReference>
<dbReference type="Proteomes" id="UP000324222">
    <property type="component" value="Unassembled WGS sequence"/>
</dbReference>
<evidence type="ECO:0000313" key="2">
    <source>
        <dbReference type="EMBL" id="MPC71825.1"/>
    </source>
</evidence>
<dbReference type="AlphaFoldDB" id="A0A5B7HQ70"/>
<reference evidence="2 3" key="1">
    <citation type="submission" date="2019-05" db="EMBL/GenBank/DDBJ databases">
        <title>Another draft genome of Portunus trituberculatus and its Hox gene families provides insights of decapod evolution.</title>
        <authorList>
            <person name="Jeong J.-H."/>
            <person name="Song I."/>
            <person name="Kim S."/>
            <person name="Choi T."/>
            <person name="Kim D."/>
            <person name="Ryu S."/>
            <person name="Kim W."/>
        </authorList>
    </citation>
    <scope>NUCLEOTIDE SEQUENCE [LARGE SCALE GENOMIC DNA]</scope>
    <source>
        <tissue evidence="2">Muscle</tissue>
    </source>
</reference>
<proteinExistence type="predicted"/>
<feature type="signal peptide" evidence="1">
    <location>
        <begin position="1"/>
        <end position="16"/>
    </location>
</feature>
<evidence type="ECO:0000256" key="1">
    <source>
        <dbReference type="SAM" id="SignalP"/>
    </source>
</evidence>
<protein>
    <submittedName>
        <fullName evidence="2">Uncharacterized protein</fullName>
    </submittedName>
</protein>
<evidence type="ECO:0000313" key="3">
    <source>
        <dbReference type="Proteomes" id="UP000324222"/>
    </source>
</evidence>
<organism evidence="2 3">
    <name type="scientific">Portunus trituberculatus</name>
    <name type="common">Swimming crab</name>
    <name type="synonym">Neptunus trituberculatus</name>
    <dbReference type="NCBI Taxonomy" id="210409"/>
    <lineage>
        <taxon>Eukaryota</taxon>
        <taxon>Metazoa</taxon>
        <taxon>Ecdysozoa</taxon>
        <taxon>Arthropoda</taxon>
        <taxon>Crustacea</taxon>
        <taxon>Multicrustacea</taxon>
        <taxon>Malacostraca</taxon>
        <taxon>Eumalacostraca</taxon>
        <taxon>Eucarida</taxon>
        <taxon>Decapoda</taxon>
        <taxon>Pleocyemata</taxon>
        <taxon>Brachyura</taxon>
        <taxon>Eubrachyura</taxon>
        <taxon>Portunoidea</taxon>
        <taxon>Portunidae</taxon>
        <taxon>Portuninae</taxon>
        <taxon>Portunus</taxon>
    </lineage>
</organism>